<organism evidence="11 12">
    <name type="scientific">Actinia tenebrosa</name>
    <name type="common">Australian red waratah sea anemone</name>
    <dbReference type="NCBI Taxonomy" id="6105"/>
    <lineage>
        <taxon>Eukaryota</taxon>
        <taxon>Metazoa</taxon>
        <taxon>Cnidaria</taxon>
        <taxon>Anthozoa</taxon>
        <taxon>Hexacorallia</taxon>
        <taxon>Actiniaria</taxon>
        <taxon>Actiniidae</taxon>
        <taxon>Actinia</taxon>
    </lineage>
</organism>
<evidence type="ECO:0000256" key="7">
    <source>
        <dbReference type="SAM" id="MobiDB-lite"/>
    </source>
</evidence>
<evidence type="ECO:0000256" key="8">
    <source>
        <dbReference type="SAM" id="Phobius"/>
    </source>
</evidence>
<feature type="region of interest" description="Disordered" evidence="7">
    <location>
        <begin position="642"/>
        <end position="665"/>
    </location>
</feature>
<evidence type="ECO:0000259" key="10">
    <source>
        <dbReference type="Pfam" id="PF25987"/>
    </source>
</evidence>
<feature type="transmembrane region" description="Helical" evidence="8">
    <location>
        <begin position="256"/>
        <end position="276"/>
    </location>
</feature>
<keyword evidence="2" id="KW-0597">Phosphoprotein</keyword>
<feature type="chain" id="PRO_5027537583" evidence="9">
    <location>
        <begin position="23"/>
        <end position="665"/>
    </location>
</feature>
<feature type="transmembrane region" description="Helical" evidence="8">
    <location>
        <begin position="332"/>
        <end position="362"/>
    </location>
</feature>
<evidence type="ECO:0000256" key="1">
    <source>
        <dbReference type="ARBA" id="ARBA00004141"/>
    </source>
</evidence>
<keyword evidence="3 8" id="KW-0812">Transmembrane</keyword>
<feature type="domain" description="Proline-rich transmembrane protein 3/4" evidence="10">
    <location>
        <begin position="126"/>
        <end position="397"/>
    </location>
</feature>
<dbReference type="Proteomes" id="UP000515163">
    <property type="component" value="Unplaced"/>
</dbReference>
<dbReference type="RefSeq" id="XP_031550107.1">
    <property type="nucleotide sequence ID" value="XM_031694247.1"/>
</dbReference>
<evidence type="ECO:0000313" key="12">
    <source>
        <dbReference type="RefSeq" id="XP_031550107.1"/>
    </source>
</evidence>
<dbReference type="OrthoDB" id="10066605at2759"/>
<sequence>MMNSWALLNLLLCVSVFAEIAAFSLTRLTRINNPRHIPTEGDDFVPVSPSSSDQALSSKEQQLPALRNLFISSVPRVSTLFGSSPLPEEEKAPEPESTQEPIPESEGTKGPKSEAEPNGTSESEPEPEAETWPEPGPLWSEAFKTWKSAWSIHIYLSATAYLLMAFYAAYYVVFNVYDGLDKKYLSVSLNIMVLVFCLSRSFIMYLDPYHQGDIIHALKVMHLLWSIGGPCLTAADSLIILALLEMCHLRITIPSLQRASVISVIVTLHFFFVIVTDFVVAEYVSAKGMILFCQIFYLIWGFVLGTGYMRLGYVLDRQLFGHKPKKDKQDKLYIFLIYASGIANYGLVLIMLYTAVGVFGVYSNVKFVDAWHWYILQSLSRFSEVITCVLIFTVSAKRTRVKQAMDDISAIESRQGSEIPTTRESATPKQQWKRKVGLLQAKKVVVQPFESTEDMMSTNLMPGARRERRVSMFTDMESTNRIVMKMKSAKAERDLTLARAKEADQMKSIFSWNNGLISTFEQSDLEVDAPASKGENMENGYNLNELQISTDEKDSDLRPNLQSSFNGFFKDPRKRSRSHTNEAYRDRNVPKIDEEPEDKASKRSAVRKISAQVLRRLSQPFKTGHHKGDNDVVVLQDELQGSHTHDNAGFQRDERELQDMPNVPI</sequence>
<feature type="transmembrane region" description="Helical" evidence="8">
    <location>
        <begin position="184"/>
        <end position="203"/>
    </location>
</feature>
<evidence type="ECO:0000256" key="9">
    <source>
        <dbReference type="SAM" id="SignalP"/>
    </source>
</evidence>
<dbReference type="PANTHER" id="PTHR35578">
    <property type="entry name" value="PROLINE-RICH TRANSMEMBRANE PROTEIN 4-RELATED"/>
    <property type="match status" value="1"/>
</dbReference>
<gene>
    <name evidence="12" type="primary">LOC116287563</name>
</gene>
<dbReference type="KEGG" id="aten:116287563"/>
<evidence type="ECO:0000256" key="3">
    <source>
        <dbReference type="ARBA" id="ARBA00022692"/>
    </source>
</evidence>
<dbReference type="AlphaFoldDB" id="A0A6P8HBP4"/>
<accession>A0A6P8HBP4</accession>
<protein>
    <submittedName>
        <fullName evidence="12">Uncharacterized protein LOC116287563</fullName>
    </submittedName>
</protein>
<feature type="transmembrane region" description="Helical" evidence="8">
    <location>
        <begin position="223"/>
        <end position="244"/>
    </location>
</feature>
<dbReference type="GeneID" id="116287563"/>
<feature type="transmembrane region" description="Helical" evidence="8">
    <location>
        <begin position="288"/>
        <end position="311"/>
    </location>
</feature>
<keyword evidence="6 8" id="KW-0472">Membrane</keyword>
<proteinExistence type="predicted"/>
<evidence type="ECO:0000256" key="6">
    <source>
        <dbReference type="ARBA" id="ARBA00023136"/>
    </source>
</evidence>
<dbReference type="InterPro" id="IPR059081">
    <property type="entry name" value="PRRT3-4"/>
</dbReference>
<dbReference type="InterPro" id="IPR052836">
    <property type="entry name" value="PRRT_domain-containing"/>
</dbReference>
<keyword evidence="11" id="KW-1185">Reference proteome</keyword>
<feature type="transmembrane region" description="Helical" evidence="8">
    <location>
        <begin position="374"/>
        <end position="395"/>
    </location>
</feature>
<name>A0A6P8HBP4_ACTTE</name>
<feature type="compositionally biased region" description="Basic and acidic residues" evidence="7">
    <location>
        <begin position="643"/>
        <end position="658"/>
    </location>
</feature>
<feature type="region of interest" description="Disordered" evidence="7">
    <location>
        <begin position="82"/>
        <end position="134"/>
    </location>
</feature>
<feature type="region of interest" description="Disordered" evidence="7">
    <location>
        <begin position="554"/>
        <end position="606"/>
    </location>
</feature>
<dbReference type="InParanoid" id="A0A6P8HBP4"/>
<feature type="compositionally biased region" description="Basic and acidic residues" evidence="7">
    <location>
        <begin position="579"/>
        <end position="601"/>
    </location>
</feature>
<comment type="subcellular location">
    <subcellularLocation>
        <location evidence="1">Membrane</location>
        <topology evidence="1">Multi-pass membrane protein</topology>
    </subcellularLocation>
</comment>
<keyword evidence="4 9" id="KW-0732">Signal</keyword>
<evidence type="ECO:0000313" key="11">
    <source>
        <dbReference type="Proteomes" id="UP000515163"/>
    </source>
</evidence>
<feature type="compositionally biased region" description="Basic and acidic residues" evidence="7">
    <location>
        <begin position="106"/>
        <end position="115"/>
    </location>
</feature>
<evidence type="ECO:0000256" key="4">
    <source>
        <dbReference type="ARBA" id="ARBA00022729"/>
    </source>
</evidence>
<feature type="transmembrane region" description="Helical" evidence="8">
    <location>
        <begin position="150"/>
        <end position="172"/>
    </location>
</feature>
<feature type="signal peptide" evidence="9">
    <location>
        <begin position="1"/>
        <end position="22"/>
    </location>
</feature>
<dbReference type="Pfam" id="PF25987">
    <property type="entry name" value="PRRT3"/>
    <property type="match status" value="1"/>
</dbReference>
<feature type="region of interest" description="Disordered" evidence="7">
    <location>
        <begin position="33"/>
        <end position="59"/>
    </location>
</feature>
<dbReference type="PANTHER" id="PTHR35578:SF6">
    <property type="entry name" value="PROLINE-RICH TRANSMEMBRANE PROTEIN 4"/>
    <property type="match status" value="1"/>
</dbReference>
<reference evidence="12" key="1">
    <citation type="submission" date="2025-08" db="UniProtKB">
        <authorList>
            <consortium name="RefSeq"/>
        </authorList>
    </citation>
    <scope>IDENTIFICATION</scope>
    <source>
        <tissue evidence="12">Tentacle</tissue>
    </source>
</reference>
<evidence type="ECO:0000256" key="2">
    <source>
        <dbReference type="ARBA" id="ARBA00022553"/>
    </source>
</evidence>
<keyword evidence="5 8" id="KW-1133">Transmembrane helix</keyword>
<evidence type="ECO:0000256" key="5">
    <source>
        <dbReference type="ARBA" id="ARBA00022989"/>
    </source>
</evidence>